<proteinExistence type="predicted"/>
<reference evidence="4" key="1">
    <citation type="submission" date="2017-03" db="EMBL/GenBank/DDBJ databases">
        <title>Phytopthora megakarya and P. palmivora, two closely related causual agents of cacao black pod achieved similar genome size and gene model numbers by different mechanisms.</title>
        <authorList>
            <person name="Ali S."/>
            <person name="Shao J."/>
            <person name="Larry D.J."/>
            <person name="Kronmiller B."/>
            <person name="Shen D."/>
            <person name="Strem M.D."/>
            <person name="Melnick R.L."/>
            <person name="Guiltinan M.J."/>
            <person name="Tyler B.M."/>
            <person name="Meinhardt L.W."/>
            <person name="Bailey B.A."/>
        </authorList>
    </citation>
    <scope>NUCLEOTIDE SEQUENCE [LARGE SCALE GENOMIC DNA]</scope>
    <source>
        <strain evidence="4">zdho120</strain>
    </source>
</reference>
<protein>
    <recommendedName>
        <fullName evidence="2">Tf2-1-like SH3-like domain-containing protein</fullName>
    </recommendedName>
</protein>
<evidence type="ECO:0000313" key="4">
    <source>
        <dbReference type="Proteomes" id="UP000198211"/>
    </source>
</evidence>
<evidence type="ECO:0000259" key="2">
    <source>
        <dbReference type="Pfam" id="PF24626"/>
    </source>
</evidence>
<dbReference type="OrthoDB" id="162055at2759"/>
<accession>A0A225VIV0</accession>
<gene>
    <name evidence="3" type="ORF">PHMEG_00023381</name>
</gene>
<name>A0A225VIV0_9STRA</name>
<keyword evidence="1" id="KW-0175">Coiled coil</keyword>
<dbReference type="AlphaFoldDB" id="A0A225VIV0"/>
<feature type="coiled-coil region" evidence="1">
    <location>
        <begin position="76"/>
        <end position="103"/>
    </location>
</feature>
<evidence type="ECO:0000256" key="1">
    <source>
        <dbReference type="SAM" id="Coils"/>
    </source>
</evidence>
<dbReference type="Proteomes" id="UP000198211">
    <property type="component" value="Unassembled WGS sequence"/>
</dbReference>
<keyword evidence="4" id="KW-1185">Reference proteome</keyword>
<dbReference type="InterPro" id="IPR056924">
    <property type="entry name" value="SH3_Tf2-1"/>
</dbReference>
<dbReference type="Pfam" id="PF24626">
    <property type="entry name" value="SH3_Tf2-1"/>
    <property type="match status" value="1"/>
</dbReference>
<dbReference type="STRING" id="4795.A0A225VIV0"/>
<dbReference type="EMBL" id="NBNE01004834">
    <property type="protein sequence ID" value="OWZ04677.1"/>
    <property type="molecule type" value="Genomic_DNA"/>
</dbReference>
<sequence length="190" mass="21058">MDASDFAIGGYLYQLDDEGQERVIAYGGHITNRYLGDYLQAVGMAPFVADLGYLPLSVSDLEIPPRDGPKAASRFVEAQQAILTECQDALNQAQQRMKLYHDRNRPTATYQVGDEVLLDTSNLALHHVGSENKRSLAAKFVGPYPVIAVMTPDTYKLGIPPGPQLHDEFHVSRLRPYTPDDSATRDNRVP</sequence>
<comment type="caution">
    <text evidence="3">The sequence shown here is derived from an EMBL/GenBank/DDBJ whole genome shotgun (WGS) entry which is preliminary data.</text>
</comment>
<feature type="domain" description="Tf2-1-like SH3-like" evidence="2">
    <location>
        <begin position="113"/>
        <end position="177"/>
    </location>
</feature>
<evidence type="ECO:0000313" key="3">
    <source>
        <dbReference type="EMBL" id="OWZ04677.1"/>
    </source>
</evidence>
<organism evidence="3 4">
    <name type="scientific">Phytophthora megakarya</name>
    <dbReference type="NCBI Taxonomy" id="4795"/>
    <lineage>
        <taxon>Eukaryota</taxon>
        <taxon>Sar</taxon>
        <taxon>Stramenopiles</taxon>
        <taxon>Oomycota</taxon>
        <taxon>Peronosporomycetes</taxon>
        <taxon>Peronosporales</taxon>
        <taxon>Peronosporaceae</taxon>
        <taxon>Phytophthora</taxon>
    </lineage>
</organism>